<gene>
    <name evidence="7" type="ORF">FWILDA_LOCUS7711</name>
</gene>
<evidence type="ECO:0000256" key="1">
    <source>
        <dbReference type="ARBA" id="ARBA00004141"/>
    </source>
</evidence>
<dbReference type="PANTHER" id="PTHR11785">
    <property type="entry name" value="AMINO ACID TRANSPORTER"/>
    <property type="match status" value="1"/>
</dbReference>
<protein>
    <submittedName>
        <fullName evidence="7">6936_t:CDS:1</fullName>
    </submittedName>
</protein>
<feature type="region of interest" description="Disordered" evidence="5">
    <location>
        <begin position="443"/>
        <end position="490"/>
    </location>
</feature>
<feature type="transmembrane region" description="Helical" evidence="6">
    <location>
        <begin position="76"/>
        <end position="99"/>
    </location>
</feature>
<feature type="compositionally biased region" description="Polar residues" evidence="5">
    <location>
        <begin position="473"/>
        <end position="484"/>
    </location>
</feature>
<dbReference type="Proteomes" id="UP001153678">
    <property type="component" value="Unassembled WGS sequence"/>
</dbReference>
<dbReference type="PANTHER" id="PTHR11785:SF353">
    <property type="entry name" value="METHIONINE TRANSPORTER (EUROFUNG)"/>
    <property type="match status" value="1"/>
</dbReference>
<feature type="compositionally biased region" description="Polar residues" evidence="5">
    <location>
        <begin position="1"/>
        <end position="17"/>
    </location>
</feature>
<feature type="transmembrane region" description="Helical" evidence="6">
    <location>
        <begin position="280"/>
        <end position="300"/>
    </location>
</feature>
<feature type="transmembrane region" description="Helical" evidence="6">
    <location>
        <begin position="166"/>
        <end position="188"/>
    </location>
</feature>
<accession>A0A9W4SPN0</accession>
<dbReference type="Pfam" id="PF13520">
    <property type="entry name" value="AA_permease_2"/>
    <property type="match status" value="1"/>
</dbReference>
<dbReference type="GO" id="GO:0016020">
    <property type="term" value="C:membrane"/>
    <property type="evidence" value="ECO:0007669"/>
    <property type="project" value="UniProtKB-SubCell"/>
</dbReference>
<keyword evidence="2 6" id="KW-0812">Transmembrane</keyword>
<dbReference type="GO" id="GO:0015179">
    <property type="term" value="F:L-amino acid transmembrane transporter activity"/>
    <property type="evidence" value="ECO:0007669"/>
    <property type="project" value="TreeGrafter"/>
</dbReference>
<keyword evidence="3 6" id="KW-1133">Transmembrane helix</keyword>
<feature type="transmembrane region" description="Helical" evidence="6">
    <location>
        <begin position="386"/>
        <end position="409"/>
    </location>
</feature>
<organism evidence="7 8">
    <name type="scientific">Funneliformis geosporum</name>
    <dbReference type="NCBI Taxonomy" id="1117311"/>
    <lineage>
        <taxon>Eukaryota</taxon>
        <taxon>Fungi</taxon>
        <taxon>Fungi incertae sedis</taxon>
        <taxon>Mucoromycota</taxon>
        <taxon>Glomeromycotina</taxon>
        <taxon>Glomeromycetes</taxon>
        <taxon>Glomerales</taxon>
        <taxon>Glomeraceae</taxon>
        <taxon>Funneliformis</taxon>
    </lineage>
</organism>
<dbReference type="PIRSF" id="PIRSF006060">
    <property type="entry name" value="AA_transporter"/>
    <property type="match status" value="1"/>
</dbReference>
<name>A0A9W4SPN0_9GLOM</name>
<evidence type="ECO:0000256" key="3">
    <source>
        <dbReference type="ARBA" id="ARBA00022989"/>
    </source>
</evidence>
<dbReference type="Gene3D" id="1.20.1740.10">
    <property type="entry name" value="Amino acid/polyamine transporter I"/>
    <property type="match status" value="1"/>
</dbReference>
<feature type="compositionally biased region" description="Basic and acidic residues" evidence="5">
    <location>
        <begin position="446"/>
        <end position="460"/>
    </location>
</feature>
<dbReference type="OrthoDB" id="2449157at2759"/>
<keyword evidence="8" id="KW-1185">Reference proteome</keyword>
<comment type="caution">
    <text evidence="7">The sequence shown here is derived from an EMBL/GenBank/DDBJ whole genome shotgun (WGS) entry which is preliminary data.</text>
</comment>
<dbReference type="EMBL" id="CAMKVN010001541">
    <property type="protein sequence ID" value="CAI2176695.1"/>
    <property type="molecule type" value="Genomic_DNA"/>
</dbReference>
<reference evidence="7" key="1">
    <citation type="submission" date="2022-08" db="EMBL/GenBank/DDBJ databases">
        <authorList>
            <person name="Kallberg Y."/>
            <person name="Tangrot J."/>
            <person name="Rosling A."/>
        </authorList>
    </citation>
    <scope>NUCLEOTIDE SEQUENCE</scope>
    <source>
        <strain evidence="7">Wild A</strain>
    </source>
</reference>
<feature type="transmembrane region" description="Helical" evidence="6">
    <location>
        <begin position="200"/>
        <end position="221"/>
    </location>
</feature>
<proteinExistence type="predicted"/>
<evidence type="ECO:0000256" key="6">
    <source>
        <dbReference type="SAM" id="Phobius"/>
    </source>
</evidence>
<feature type="region of interest" description="Disordered" evidence="5">
    <location>
        <begin position="1"/>
        <end position="27"/>
    </location>
</feature>
<dbReference type="InterPro" id="IPR050598">
    <property type="entry name" value="AminoAcid_Transporter"/>
</dbReference>
<evidence type="ECO:0000256" key="2">
    <source>
        <dbReference type="ARBA" id="ARBA00022692"/>
    </source>
</evidence>
<feature type="transmembrane region" description="Helical" evidence="6">
    <location>
        <begin position="415"/>
        <end position="434"/>
    </location>
</feature>
<evidence type="ECO:0000313" key="7">
    <source>
        <dbReference type="EMBL" id="CAI2176695.1"/>
    </source>
</evidence>
<evidence type="ECO:0000256" key="5">
    <source>
        <dbReference type="SAM" id="MobiDB-lite"/>
    </source>
</evidence>
<sequence length="490" mass="55320">MIESNSGDNTIHLQQHNHGNDGLPPIGSSPVPSIHDPSLLSKLGVYYGIGMNVNNVLGSGIVTTPGIIWNSVKSPVIVLILWLIGGLVSMAGSLTYVELGAMHKISVYQMNFEIIKNIQYYFSAIRPGIISAVLQSAAQYFWCTITGSYNLEEEDRNKDGWKLKFFPFWCIKLIAITFLWIITIYHMLSNTWASYINQTLAVIKFFTYLTIAIVGICRFFLDREKSLSNWQEPLDGDANIAAYSSSVLLIMFSYDGWNNLNYSLDEFKNPGKQLIKSNSISVGIVTIMYLLVNVAFISVIPKGDVLDNKTTNETIAVSFFNHLFRSDAIVRMFTLLIVLSVIGTAAANVWSGSRVIVAAARSKFFPIYSDQLKNWHDNYNTPINALLAQCIWCSLIILFVGSSFTITSYELFSKFAMYSFWIFYFATGVGLLVLRRQSPQKKRPFRKAENVPENEIIQRKENRRGKQKDRNKNSNGKIPESTSEFYPGTY</sequence>
<comment type="subcellular location">
    <subcellularLocation>
        <location evidence="1">Membrane</location>
        <topology evidence="1">Multi-pass membrane protein</topology>
    </subcellularLocation>
</comment>
<dbReference type="InterPro" id="IPR002293">
    <property type="entry name" value="AA/rel_permease1"/>
</dbReference>
<evidence type="ECO:0000256" key="4">
    <source>
        <dbReference type="ARBA" id="ARBA00023136"/>
    </source>
</evidence>
<evidence type="ECO:0000313" key="8">
    <source>
        <dbReference type="Proteomes" id="UP001153678"/>
    </source>
</evidence>
<feature type="transmembrane region" description="Helical" evidence="6">
    <location>
        <begin position="328"/>
        <end position="351"/>
    </location>
</feature>
<dbReference type="AlphaFoldDB" id="A0A9W4SPN0"/>
<keyword evidence="4 6" id="KW-0472">Membrane</keyword>